<keyword evidence="4" id="KW-0808">Transferase</keyword>
<dbReference type="OrthoDB" id="8052577at2759"/>
<dbReference type="InParanoid" id="A0A6I9UX11"/>
<dbReference type="GeneID" id="105223168"/>
<keyword evidence="3" id="KW-1185">Reference proteome</keyword>
<feature type="region of interest" description="Disordered" evidence="1">
    <location>
        <begin position="105"/>
        <end position="126"/>
    </location>
</feature>
<evidence type="ECO:0000256" key="1">
    <source>
        <dbReference type="SAM" id="MobiDB-lite"/>
    </source>
</evidence>
<dbReference type="RefSeq" id="XP_011199112.2">
    <property type="nucleotide sequence ID" value="XM_011200810.4"/>
</dbReference>
<protein>
    <submittedName>
        <fullName evidence="4">Probable serine/threonine-protein kinase dyrk2</fullName>
    </submittedName>
</protein>
<dbReference type="GO" id="GO:0016301">
    <property type="term" value="F:kinase activity"/>
    <property type="evidence" value="ECO:0007669"/>
    <property type="project" value="UniProtKB-KW"/>
</dbReference>
<feature type="compositionally biased region" description="Low complexity" evidence="1">
    <location>
        <begin position="341"/>
        <end position="372"/>
    </location>
</feature>
<accession>A0A6I9UX11</accession>
<proteinExistence type="predicted"/>
<keyword evidence="2" id="KW-0732">Signal</keyword>
<dbReference type="FunCoup" id="A0A6I9UX11">
    <property type="interactions" value="14"/>
</dbReference>
<dbReference type="KEGG" id="bdr:105223168"/>
<feature type="signal peptide" evidence="2">
    <location>
        <begin position="1"/>
        <end position="17"/>
    </location>
</feature>
<sequence length="423" mass="45146">MMETFLVLGLCFIIYEALDFFQGCLHSTSPNSTDQIEAYRRQLDEQRQQLQQEQFIANLTPLLGAQLLAATSSVSLTPSDSTASIISEQVRAQLQREQLEQQLEGSIRSSSCSGVPSNVGDNSLSTPALHSSGLGSTFGSAAGSGSLSVASGNSSGAAFRPAYRSAYESQELYATSSLPRDYYFLQQQQQKNKHSARSLFSKFGASNSDNRIFPETTAVLGVPAGVITQQPAASVVNHFECLPPATVPASPLAVDLKRAILSNNNKNRNSNNNNKTYNERRRAACAVESVLVHGVAVIASPSRDPPNPTATTTTTSVKRANQRNRNANASATHTTAHDSDGSTSDCESDTSGDSSDSSASASAGSASLASCGEDSDPGLGEEREFGLSNSCSSSHADFREIECERLRRKCVSVKRIYSISEKF</sequence>
<dbReference type="Proteomes" id="UP001652620">
    <property type="component" value="Chromosome 4"/>
</dbReference>
<evidence type="ECO:0000313" key="3">
    <source>
        <dbReference type="Proteomes" id="UP001652620"/>
    </source>
</evidence>
<name>A0A6I9UX11_BACDO</name>
<feature type="compositionally biased region" description="Polar residues" evidence="1">
    <location>
        <begin position="107"/>
        <end position="126"/>
    </location>
</feature>
<feature type="compositionally biased region" description="Low complexity" evidence="1">
    <location>
        <begin position="323"/>
        <end position="334"/>
    </location>
</feature>
<evidence type="ECO:0000256" key="2">
    <source>
        <dbReference type="SAM" id="SignalP"/>
    </source>
</evidence>
<gene>
    <name evidence="4" type="primary">LOC105223168</name>
</gene>
<keyword evidence="4" id="KW-0418">Kinase</keyword>
<organism evidence="3 4">
    <name type="scientific">Bactrocera dorsalis</name>
    <name type="common">Oriental fruit fly</name>
    <name type="synonym">Dacus dorsalis</name>
    <dbReference type="NCBI Taxonomy" id="27457"/>
    <lineage>
        <taxon>Eukaryota</taxon>
        <taxon>Metazoa</taxon>
        <taxon>Ecdysozoa</taxon>
        <taxon>Arthropoda</taxon>
        <taxon>Hexapoda</taxon>
        <taxon>Insecta</taxon>
        <taxon>Pterygota</taxon>
        <taxon>Neoptera</taxon>
        <taxon>Endopterygota</taxon>
        <taxon>Diptera</taxon>
        <taxon>Brachycera</taxon>
        <taxon>Muscomorpha</taxon>
        <taxon>Tephritoidea</taxon>
        <taxon>Tephritidae</taxon>
        <taxon>Bactrocera</taxon>
        <taxon>Bactrocera</taxon>
    </lineage>
</organism>
<dbReference type="AlphaFoldDB" id="A0A6I9UX11"/>
<feature type="chain" id="PRO_5047196920" evidence="2">
    <location>
        <begin position="18"/>
        <end position="423"/>
    </location>
</feature>
<evidence type="ECO:0000313" key="4">
    <source>
        <dbReference type="RefSeq" id="XP_011199112.2"/>
    </source>
</evidence>
<reference evidence="4" key="1">
    <citation type="submission" date="2025-08" db="UniProtKB">
        <authorList>
            <consortium name="RefSeq"/>
        </authorList>
    </citation>
    <scope>IDENTIFICATION</scope>
    <source>
        <tissue evidence="4">Adult</tissue>
    </source>
</reference>
<feature type="region of interest" description="Disordered" evidence="1">
    <location>
        <begin position="298"/>
        <end position="395"/>
    </location>
</feature>